<feature type="region of interest" description="Disordered" evidence="2">
    <location>
        <begin position="77"/>
        <end position="103"/>
    </location>
</feature>
<evidence type="ECO:0000256" key="2">
    <source>
        <dbReference type="SAM" id="MobiDB-lite"/>
    </source>
</evidence>
<protein>
    <submittedName>
        <fullName evidence="3">Uncharacterized protein</fullName>
    </submittedName>
</protein>
<accession>A0A1F7UJW7</accession>
<reference evidence="3 4" key="1">
    <citation type="journal article" date="2016" name="Nat. Commun.">
        <title>Thousands of microbial genomes shed light on interconnected biogeochemical processes in an aquifer system.</title>
        <authorList>
            <person name="Anantharaman K."/>
            <person name="Brown C.T."/>
            <person name="Hug L.A."/>
            <person name="Sharon I."/>
            <person name="Castelle C.J."/>
            <person name="Probst A.J."/>
            <person name="Thomas B.C."/>
            <person name="Singh A."/>
            <person name="Wilkins M.J."/>
            <person name="Karaoz U."/>
            <person name="Brodie E.L."/>
            <person name="Williams K.H."/>
            <person name="Hubbard S.S."/>
            <person name="Banfield J.F."/>
        </authorList>
    </citation>
    <scope>NUCLEOTIDE SEQUENCE [LARGE SCALE GENOMIC DNA]</scope>
</reference>
<keyword evidence="1" id="KW-0175">Coiled coil</keyword>
<dbReference type="STRING" id="1802399.A3E39_02130"/>
<proteinExistence type="predicted"/>
<feature type="region of interest" description="Disordered" evidence="2">
    <location>
        <begin position="1"/>
        <end position="26"/>
    </location>
</feature>
<evidence type="ECO:0000313" key="4">
    <source>
        <dbReference type="Proteomes" id="UP000176603"/>
    </source>
</evidence>
<evidence type="ECO:0000313" key="3">
    <source>
        <dbReference type="EMBL" id="OGL78583.1"/>
    </source>
</evidence>
<sequence length="691" mass="75165">MAELIPAAPATSATSTPPLASGGVGSLVPPSAAIPTISKDARAARASSLAAGKTESAKPAPSAVEGSVVRSATIQIPAAKPVAPPPPPMEMPVKTDQGPSSVVRGPAVAETAPVEEVVLPDLSNEAIAFLTSKYYASVTEDVAKKFDLSADDLTFLNEMDHLVLGKSLTLKEYVAALRSEFPQMDAKKKEELLARLIAERFMPWGDALVPSAQTVSREEKIYFPSVPYYAVYTKPLTYGGAAGEVARMAEINIQGAVRERLRDLIMSKVKGIRIDAQIEEQLARPADFGGLGLTKEQAGAAMDAVNDILKRAKVMTEDDYSVWLAGDMRAKAEVREPGTGNREPDEDGEEIAAIKGKMPQPVRDTASVLALSTETILKRLSSKPADEYLLKRLENIVSTRLRDVRSRNEVLMKLMRDAKVGGVGLERKDAEKVSEQIEEGYKEFHGIIGQEEKEKLGVQLKDQERKILERKKREAEEHARWFEEKVKVKSLADEEQKKMVEKMRIIAQGLTTPIQIHPIDVKEEKKEKAAFGELVPVKPSPPVPPPTPAFKPVVKVSAETAKAAEATAAQPRPRMDDVQVVHPRLSGPVQEIADITLATFRRLGKTPADAAKRMLQKVELLAQESFERRVQAIQAWQGSALQKAYVSLVAEAFGSGTPVNALVEKKRAAGENVMTSEELAAIVELNGKLRL</sequence>
<feature type="coiled-coil region" evidence="1">
    <location>
        <begin position="458"/>
        <end position="485"/>
    </location>
</feature>
<gene>
    <name evidence="3" type="ORF">A3E39_02130</name>
</gene>
<name>A0A1F7UJW7_9BACT</name>
<dbReference type="AlphaFoldDB" id="A0A1F7UJW7"/>
<feature type="compositionally biased region" description="Low complexity" evidence="2">
    <location>
        <begin position="1"/>
        <end position="21"/>
    </location>
</feature>
<dbReference type="EMBL" id="MGEH01000028">
    <property type="protein sequence ID" value="OGL78583.1"/>
    <property type="molecule type" value="Genomic_DNA"/>
</dbReference>
<organism evidence="3 4">
    <name type="scientific">Candidatus Uhrbacteria bacterium RIFCSPHIGHO2_12_FULL_60_25</name>
    <dbReference type="NCBI Taxonomy" id="1802399"/>
    <lineage>
        <taxon>Bacteria</taxon>
        <taxon>Candidatus Uhriibacteriota</taxon>
    </lineage>
</organism>
<comment type="caution">
    <text evidence="3">The sequence shown here is derived from an EMBL/GenBank/DDBJ whole genome shotgun (WGS) entry which is preliminary data.</text>
</comment>
<dbReference type="Proteomes" id="UP000176603">
    <property type="component" value="Unassembled WGS sequence"/>
</dbReference>
<evidence type="ECO:0000256" key="1">
    <source>
        <dbReference type="SAM" id="Coils"/>
    </source>
</evidence>